<organism evidence="1 2">
    <name type="scientific">Alloprevotella rava F0323</name>
    <dbReference type="NCBI Taxonomy" id="679199"/>
    <lineage>
        <taxon>Bacteria</taxon>
        <taxon>Pseudomonadati</taxon>
        <taxon>Bacteroidota</taxon>
        <taxon>Bacteroidia</taxon>
        <taxon>Bacteroidales</taxon>
        <taxon>Prevotellaceae</taxon>
        <taxon>Alloprevotella</taxon>
    </lineage>
</organism>
<keyword evidence="2" id="KW-1185">Reference proteome</keyword>
<accession>G5G9Y1</accession>
<dbReference type="RefSeq" id="WP_009346793.1">
    <property type="nucleotide sequence ID" value="NZ_JH376827.1"/>
</dbReference>
<dbReference type="HOGENOM" id="CLU_2821587_0_0_10"/>
<evidence type="ECO:0000313" key="1">
    <source>
        <dbReference type="EMBL" id="EHG24181.1"/>
    </source>
</evidence>
<dbReference type="AlphaFoldDB" id="G5G9Y1"/>
<evidence type="ECO:0000313" key="2">
    <source>
        <dbReference type="Proteomes" id="UP000015993"/>
    </source>
</evidence>
<name>G5G9Y1_9BACT</name>
<dbReference type="Proteomes" id="UP000015993">
    <property type="component" value="Unassembled WGS sequence"/>
</dbReference>
<dbReference type="EMBL" id="ACZK01000010">
    <property type="protein sequence ID" value="EHG24181.1"/>
    <property type="molecule type" value="Genomic_DNA"/>
</dbReference>
<sequence>MFSGCENLKDAVPYDASKVDVSMANPETGYFTKKVQELPPLPSMAMQTSRLFTLLTEKDSTSYSAG</sequence>
<proteinExistence type="predicted"/>
<reference evidence="1 2" key="1">
    <citation type="submission" date="2011-08" db="EMBL/GenBank/DDBJ databases">
        <title>The Genome Sequence of Prevotella sp. oral taxon 302 str. F0323.</title>
        <authorList>
            <consortium name="The Broad Institute Genome Sequencing Platform"/>
            <person name="Earl A."/>
            <person name="Ward D."/>
            <person name="Feldgarden M."/>
            <person name="Gevers D."/>
            <person name="Izard J."/>
            <person name="Blanton J.M."/>
            <person name="Baranova O.V."/>
            <person name="Tanner A.C."/>
            <person name="Dewhirst F.E."/>
            <person name="Young S.K."/>
            <person name="Zeng Q."/>
            <person name="Gargeya S."/>
            <person name="Fitzgerald M."/>
            <person name="Haas B."/>
            <person name="Abouelleil A."/>
            <person name="Alvarado L."/>
            <person name="Arachchi H.M."/>
            <person name="Berlin A."/>
            <person name="Brown A."/>
            <person name="Chapman S.B."/>
            <person name="Chen Z."/>
            <person name="Dunbar C."/>
            <person name="Freedman E."/>
            <person name="Gearin G."/>
            <person name="Gellesch M."/>
            <person name="Goldberg J."/>
            <person name="Griggs A."/>
            <person name="Gujja S."/>
            <person name="Heiman D."/>
            <person name="Howarth C."/>
            <person name="Larson L."/>
            <person name="Lui A."/>
            <person name="MacDonald P.J.P."/>
            <person name="Montmayeur A."/>
            <person name="Murphy C."/>
            <person name="Neiman D."/>
            <person name="Pearson M."/>
            <person name="Priest M."/>
            <person name="Roberts A."/>
            <person name="Saif S."/>
            <person name="Shea T."/>
            <person name="Shenoy N."/>
            <person name="Sisk P."/>
            <person name="Stolte C."/>
            <person name="Sykes S."/>
            <person name="Wortman J."/>
            <person name="Nusbaum C."/>
            <person name="Birren B."/>
        </authorList>
    </citation>
    <scope>NUCLEOTIDE SEQUENCE [LARGE SCALE GENOMIC DNA]</scope>
    <source>
        <strain evidence="1 2">F0323</strain>
    </source>
</reference>
<gene>
    <name evidence="1" type="ORF">HMPREF9332_00382</name>
</gene>
<protein>
    <submittedName>
        <fullName evidence="1">Uncharacterized protein</fullName>
    </submittedName>
</protein>
<comment type="caution">
    <text evidence="1">The sequence shown here is derived from an EMBL/GenBank/DDBJ whole genome shotgun (WGS) entry which is preliminary data.</text>
</comment>